<proteinExistence type="predicted"/>
<keyword evidence="2" id="KW-1185">Reference proteome</keyword>
<name>A0A4Y2SNG9_ARAVE</name>
<sequence length="104" mass="11668">MCLGPETLKQIICLWHGMLQEKREEGHGGRHELCSGMKNAGGGWLLMYVLICWTPEVVRKREAALGGRVNRRARFSTAAVVRVFSESEEIGWEGPVSCMGFSTW</sequence>
<comment type="caution">
    <text evidence="1">The sequence shown here is derived from an EMBL/GenBank/DDBJ whole genome shotgun (WGS) entry which is preliminary data.</text>
</comment>
<dbReference type="Proteomes" id="UP000499080">
    <property type="component" value="Unassembled WGS sequence"/>
</dbReference>
<gene>
    <name evidence="1" type="ORF">AVEN_72356_1</name>
</gene>
<dbReference type="EMBL" id="BGPR01022601">
    <property type="protein sequence ID" value="GBN89066.1"/>
    <property type="molecule type" value="Genomic_DNA"/>
</dbReference>
<evidence type="ECO:0000313" key="1">
    <source>
        <dbReference type="EMBL" id="GBN89066.1"/>
    </source>
</evidence>
<accession>A0A4Y2SNG9</accession>
<evidence type="ECO:0000313" key="2">
    <source>
        <dbReference type="Proteomes" id="UP000499080"/>
    </source>
</evidence>
<protein>
    <submittedName>
        <fullName evidence="1">Uncharacterized protein</fullName>
    </submittedName>
</protein>
<reference evidence="1 2" key="1">
    <citation type="journal article" date="2019" name="Sci. Rep.">
        <title>Orb-weaving spider Araneus ventricosus genome elucidates the spidroin gene catalogue.</title>
        <authorList>
            <person name="Kono N."/>
            <person name="Nakamura H."/>
            <person name="Ohtoshi R."/>
            <person name="Moran D.A.P."/>
            <person name="Shinohara A."/>
            <person name="Yoshida Y."/>
            <person name="Fujiwara M."/>
            <person name="Mori M."/>
            <person name="Tomita M."/>
            <person name="Arakawa K."/>
        </authorList>
    </citation>
    <scope>NUCLEOTIDE SEQUENCE [LARGE SCALE GENOMIC DNA]</scope>
</reference>
<dbReference type="AlphaFoldDB" id="A0A4Y2SNG9"/>
<organism evidence="1 2">
    <name type="scientific">Araneus ventricosus</name>
    <name type="common">Orbweaver spider</name>
    <name type="synonym">Epeira ventricosa</name>
    <dbReference type="NCBI Taxonomy" id="182803"/>
    <lineage>
        <taxon>Eukaryota</taxon>
        <taxon>Metazoa</taxon>
        <taxon>Ecdysozoa</taxon>
        <taxon>Arthropoda</taxon>
        <taxon>Chelicerata</taxon>
        <taxon>Arachnida</taxon>
        <taxon>Araneae</taxon>
        <taxon>Araneomorphae</taxon>
        <taxon>Entelegynae</taxon>
        <taxon>Araneoidea</taxon>
        <taxon>Araneidae</taxon>
        <taxon>Araneus</taxon>
    </lineage>
</organism>